<dbReference type="InterPro" id="IPR007867">
    <property type="entry name" value="GMC_OxRtase_C"/>
</dbReference>
<keyword evidence="4" id="KW-0274">FAD</keyword>
<dbReference type="AlphaFoldDB" id="A0A1I2AJU9"/>
<dbReference type="InterPro" id="IPR051473">
    <property type="entry name" value="P2Ox-like"/>
</dbReference>
<comment type="similarity">
    <text evidence="2">Belongs to the GMC oxidoreductase family.</text>
</comment>
<sequence length="565" mass="62907">MDNKHVYDAIVVGTGVSGGWAAKELTEKGLKTLVLDRGPMVKHGDYPTAMKAPWELPYGDEPTRHDIERHPIHTRPSFYGITQSTKHWFVDDIDNPYEETRPFDWFRGYHVGGRSLMWGRQSYRLSPMDLEANGKEGVGVDWPIRYDDIAPWYDYVEHFIGVSGSIEHMPQLPDGDFLPPMELTCVEKDFRDKIAGKFGGRKLIIGRTANLSAPLKHDKSPQRAPCQYRNLCMRGCPFGAYFSSNSSTLPAAEKTGNMTMVTNAIVYELIYDNDKGKATGVRVLDAETGHQTEYFAKVIFMCASTFGSTHILLNSTSSRFPNGFGNDSGELGHNIMDHLFGSGARAMVDGYDDRYYSGRRPNGFYIPRYRNVGSDKSSFLRGYGYQGGASRQDWTRLVNTPLIGGDLKRAAQTPGPWSISMMGFGEMLPSHRNKVTLDRNRKDKYGLPVLNFDAAHEENELAIGKAIVDDALEMMSAAGYRDVRSFKVQANVGAGIHEMGTARMGRDPKTSVLNGWNQMHACKNVYVTDGSFMASSGCQNPSLTYMAMTARAASHAVEELKRGNI</sequence>
<dbReference type="STRING" id="500610.SAMN02799615_01032"/>
<comment type="cofactor">
    <cofactor evidence="1">
        <name>FAD</name>
        <dbReference type="ChEBI" id="CHEBI:57692"/>
    </cofactor>
</comment>
<feature type="domain" description="Glucose-methanol-choline oxidoreductase C-terminal" evidence="7">
    <location>
        <begin position="429"/>
        <end position="548"/>
    </location>
</feature>
<dbReference type="SUPFAM" id="SSF51905">
    <property type="entry name" value="FAD/NAD(P)-binding domain"/>
    <property type="match status" value="1"/>
</dbReference>
<evidence type="ECO:0000313" key="8">
    <source>
        <dbReference type="EMBL" id="SFE43223.1"/>
    </source>
</evidence>
<dbReference type="GO" id="GO:0016614">
    <property type="term" value="F:oxidoreductase activity, acting on CH-OH group of donors"/>
    <property type="evidence" value="ECO:0007669"/>
    <property type="project" value="InterPro"/>
</dbReference>
<evidence type="ECO:0000256" key="2">
    <source>
        <dbReference type="ARBA" id="ARBA00010790"/>
    </source>
</evidence>
<evidence type="ECO:0000256" key="5">
    <source>
        <dbReference type="ARBA" id="ARBA00023002"/>
    </source>
</evidence>
<dbReference type="Pfam" id="PF00732">
    <property type="entry name" value="GMC_oxred_N"/>
    <property type="match status" value="1"/>
</dbReference>
<proteinExistence type="inferred from homology"/>
<evidence type="ECO:0000256" key="3">
    <source>
        <dbReference type="ARBA" id="ARBA00022630"/>
    </source>
</evidence>
<protein>
    <submittedName>
        <fullName evidence="8">Choline dehydrogenase</fullName>
    </submittedName>
</protein>
<reference evidence="9" key="1">
    <citation type="submission" date="2016-10" db="EMBL/GenBank/DDBJ databases">
        <authorList>
            <person name="Varghese N."/>
            <person name="Submissions S."/>
        </authorList>
    </citation>
    <scope>NUCLEOTIDE SEQUENCE [LARGE SCALE GENOMIC DNA]</scope>
    <source>
        <strain evidence="9">UNC178MFTsu3.1</strain>
    </source>
</reference>
<evidence type="ECO:0000259" key="6">
    <source>
        <dbReference type="Pfam" id="PF00732"/>
    </source>
</evidence>
<dbReference type="Pfam" id="PF05199">
    <property type="entry name" value="GMC_oxred_C"/>
    <property type="match status" value="1"/>
</dbReference>
<dbReference type="InterPro" id="IPR000172">
    <property type="entry name" value="GMC_OxRdtase_N"/>
</dbReference>
<dbReference type="GO" id="GO:0050660">
    <property type="term" value="F:flavin adenine dinucleotide binding"/>
    <property type="evidence" value="ECO:0007669"/>
    <property type="project" value="InterPro"/>
</dbReference>
<evidence type="ECO:0000256" key="1">
    <source>
        <dbReference type="ARBA" id="ARBA00001974"/>
    </source>
</evidence>
<dbReference type="PANTHER" id="PTHR42784">
    <property type="entry name" value="PYRANOSE 2-OXIDASE"/>
    <property type="match status" value="1"/>
</dbReference>
<name>A0A1I2AJU9_9GAMM</name>
<dbReference type="EMBL" id="FONH01000002">
    <property type="protein sequence ID" value="SFE43223.1"/>
    <property type="molecule type" value="Genomic_DNA"/>
</dbReference>
<keyword evidence="9" id="KW-1185">Reference proteome</keyword>
<dbReference type="PANTHER" id="PTHR42784:SF1">
    <property type="entry name" value="PYRANOSE 2-OXIDASE"/>
    <property type="match status" value="1"/>
</dbReference>
<dbReference type="SUPFAM" id="SSF54373">
    <property type="entry name" value="FAD-linked reductases, C-terminal domain"/>
    <property type="match status" value="1"/>
</dbReference>
<accession>A0A1I2AJU9</accession>
<keyword evidence="3" id="KW-0285">Flavoprotein</keyword>
<feature type="domain" description="Glucose-methanol-choline oxidoreductase N-terminal" evidence="6">
    <location>
        <begin position="226"/>
        <end position="339"/>
    </location>
</feature>
<dbReference type="RefSeq" id="WP_026636408.1">
    <property type="nucleotide sequence ID" value="NZ_FONH01000002.1"/>
</dbReference>
<evidence type="ECO:0000313" key="9">
    <source>
        <dbReference type="Proteomes" id="UP000199477"/>
    </source>
</evidence>
<keyword evidence="5" id="KW-0560">Oxidoreductase</keyword>
<gene>
    <name evidence="8" type="ORF">SAMN02799615_01032</name>
</gene>
<organism evidence="8 9">
    <name type="scientific">Dyella marensis</name>
    <dbReference type="NCBI Taxonomy" id="500610"/>
    <lineage>
        <taxon>Bacteria</taxon>
        <taxon>Pseudomonadati</taxon>
        <taxon>Pseudomonadota</taxon>
        <taxon>Gammaproteobacteria</taxon>
        <taxon>Lysobacterales</taxon>
        <taxon>Rhodanobacteraceae</taxon>
        <taxon>Dyella</taxon>
    </lineage>
</organism>
<evidence type="ECO:0000256" key="4">
    <source>
        <dbReference type="ARBA" id="ARBA00022827"/>
    </source>
</evidence>
<dbReference type="Proteomes" id="UP000199477">
    <property type="component" value="Unassembled WGS sequence"/>
</dbReference>
<dbReference type="Gene3D" id="3.50.50.60">
    <property type="entry name" value="FAD/NAD(P)-binding domain"/>
    <property type="match status" value="2"/>
</dbReference>
<dbReference type="InterPro" id="IPR036188">
    <property type="entry name" value="FAD/NAD-bd_sf"/>
</dbReference>
<evidence type="ECO:0000259" key="7">
    <source>
        <dbReference type="Pfam" id="PF05199"/>
    </source>
</evidence>